<evidence type="ECO:0000256" key="5">
    <source>
        <dbReference type="ARBA" id="ARBA00023136"/>
    </source>
</evidence>
<name>A0A094YR51_9PROT</name>
<dbReference type="GO" id="GO:0005886">
    <property type="term" value="C:plasma membrane"/>
    <property type="evidence" value="ECO:0007669"/>
    <property type="project" value="UniProtKB-SubCell"/>
</dbReference>
<reference evidence="7 8" key="1">
    <citation type="submission" date="2014-06" db="EMBL/GenBank/DDBJ databases">
        <title>Functional and comparative genomic analyses of the Drosophila gut microbiota identify candidate symbiosis factors.</title>
        <authorList>
            <person name="Newell P.D."/>
            <person name="Chaston J.M."/>
            <person name="Douglas A.E."/>
        </authorList>
    </citation>
    <scope>NUCLEOTIDE SEQUENCE [LARGE SCALE GENOMIC DNA]</scope>
    <source>
        <strain evidence="7 8">DmCS_006</strain>
    </source>
</reference>
<keyword evidence="8" id="KW-1185">Reference proteome</keyword>
<organism evidence="7 8">
    <name type="scientific">Acetobacter tropicalis</name>
    <dbReference type="NCBI Taxonomy" id="104102"/>
    <lineage>
        <taxon>Bacteria</taxon>
        <taxon>Pseudomonadati</taxon>
        <taxon>Pseudomonadota</taxon>
        <taxon>Alphaproteobacteria</taxon>
        <taxon>Acetobacterales</taxon>
        <taxon>Acetobacteraceae</taxon>
        <taxon>Acetobacter</taxon>
    </lineage>
</organism>
<dbReference type="PANTHER" id="PTHR39087">
    <property type="entry name" value="UPF0104 MEMBRANE PROTEIN MJ1595"/>
    <property type="match status" value="1"/>
</dbReference>
<keyword evidence="3 6" id="KW-0812">Transmembrane</keyword>
<feature type="transmembrane region" description="Helical" evidence="6">
    <location>
        <begin position="219"/>
        <end position="239"/>
    </location>
</feature>
<gene>
    <name evidence="7" type="ORF">AtDm6_1489</name>
</gene>
<evidence type="ECO:0000256" key="3">
    <source>
        <dbReference type="ARBA" id="ARBA00022692"/>
    </source>
</evidence>
<comment type="caution">
    <text evidence="7">The sequence shown here is derived from an EMBL/GenBank/DDBJ whole genome shotgun (WGS) entry which is preliminary data.</text>
</comment>
<dbReference type="RefSeq" id="WP_035379528.1">
    <property type="nucleotide sequence ID" value="NZ_JACAOJ010000050.1"/>
</dbReference>
<feature type="transmembrane region" description="Helical" evidence="6">
    <location>
        <begin position="155"/>
        <end position="182"/>
    </location>
</feature>
<dbReference type="Proteomes" id="UP000029448">
    <property type="component" value="Unassembled WGS sequence"/>
</dbReference>
<dbReference type="EMBL" id="JOKM01000054">
    <property type="protein sequence ID" value="KGB23857.1"/>
    <property type="molecule type" value="Genomic_DNA"/>
</dbReference>
<proteinExistence type="predicted"/>
<evidence type="ECO:0000256" key="2">
    <source>
        <dbReference type="ARBA" id="ARBA00022475"/>
    </source>
</evidence>
<comment type="subcellular location">
    <subcellularLocation>
        <location evidence="1">Cell membrane</location>
        <topology evidence="1">Multi-pass membrane protein</topology>
    </subcellularLocation>
</comment>
<evidence type="ECO:0000313" key="7">
    <source>
        <dbReference type="EMBL" id="KGB23857.1"/>
    </source>
</evidence>
<sequence length="346" mass="36741">MKRVTVIAGLLGLGLTVWMLMQFGARSILSLVMTGGWGVLAAIVFHTVQVALSAQAWRTIAGHKHGSPLSWQDYFALRCVREGINNLLPVAQVGGEVWSSRLLAKRGLGTRKVAAATICDLTLELLSQVLFTFVGLGLLLFLVKRSHVTDELLESALVALAIGLAVFASQWLGAVAFVEVLLVKIAGHLGWNGVDGIRGLHQEVLGLYKVKRNAVSALILQYLAWALGAVEVCLILHFLGHDRSLAVGFVIEGVGEAAKSAGFAVPGALGVSEGGYILVGSLFGVAPPVAIALSLIKRVREIAWGVPSLCLWQVLEHRWDTPAQGAERPASCAQSVGKNPLSRSGL</sequence>
<evidence type="ECO:0000313" key="8">
    <source>
        <dbReference type="Proteomes" id="UP000029448"/>
    </source>
</evidence>
<dbReference type="InterPro" id="IPR022791">
    <property type="entry name" value="L-PG_synthase/AglD"/>
</dbReference>
<keyword evidence="4 6" id="KW-1133">Transmembrane helix</keyword>
<dbReference type="STRING" id="104102.AtDm6_1489"/>
<evidence type="ECO:0000256" key="6">
    <source>
        <dbReference type="SAM" id="Phobius"/>
    </source>
</evidence>
<dbReference type="GeneID" id="89477319"/>
<dbReference type="PATRIC" id="fig|104102.7.peg.1473"/>
<dbReference type="Pfam" id="PF03706">
    <property type="entry name" value="LPG_synthase_TM"/>
    <property type="match status" value="1"/>
</dbReference>
<keyword evidence="5 6" id="KW-0472">Membrane</keyword>
<evidence type="ECO:0008006" key="9">
    <source>
        <dbReference type="Google" id="ProtNLM"/>
    </source>
</evidence>
<feature type="transmembrane region" description="Helical" evidence="6">
    <location>
        <begin position="276"/>
        <end position="296"/>
    </location>
</feature>
<accession>A0A094YR51</accession>
<dbReference type="NCBIfam" id="TIGR03476">
    <property type="entry name" value="HpnL"/>
    <property type="match status" value="1"/>
</dbReference>
<feature type="transmembrane region" description="Helical" evidence="6">
    <location>
        <begin position="121"/>
        <end position="143"/>
    </location>
</feature>
<protein>
    <recommendedName>
        <fullName evidence="9">TIGR00374 family protein</fullName>
    </recommendedName>
</protein>
<evidence type="ECO:0000256" key="1">
    <source>
        <dbReference type="ARBA" id="ARBA00004651"/>
    </source>
</evidence>
<keyword evidence="2" id="KW-1003">Cell membrane</keyword>
<feature type="transmembrane region" description="Helical" evidence="6">
    <location>
        <begin position="37"/>
        <end position="57"/>
    </location>
</feature>
<dbReference type="AlphaFoldDB" id="A0A094YR51"/>
<evidence type="ECO:0000256" key="4">
    <source>
        <dbReference type="ARBA" id="ARBA00022989"/>
    </source>
</evidence>
<dbReference type="PANTHER" id="PTHR39087:SF2">
    <property type="entry name" value="UPF0104 MEMBRANE PROTEIN MJ1595"/>
    <property type="match status" value="1"/>
</dbReference>